<dbReference type="InterPro" id="IPR036388">
    <property type="entry name" value="WH-like_DNA-bd_sf"/>
</dbReference>
<protein>
    <recommendedName>
        <fullName evidence="3">HTH marR-type domain-containing protein</fullName>
    </recommendedName>
</protein>
<gene>
    <name evidence="1" type="ORF">I2488_12070</name>
</gene>
<accession>A0ABS0HHL3</accession>
<dbReference type="InterPro" id="IPR036390">
    <property type="entry name" value="WH_DNA-bd_sf"/>
</dbReference>
<dbReference type="EMBL" id="JADQDC010000007">
    <property type="protein sequence ID" value="MBF9151741.1"/>
    <property type="molecule type" value="Genomic_DNA"/>
</dbReference>
<dbReference type="SUPFAM" id="SSF46785">
    <property type="entry name" value="Winged helix' DNA-binding domain"/>
    <property type="match status" value="1"/>
</dbReference>
<proteinExistence type="predicted"/>
<organism evidence="1 2">
    <name type="scientific">Novosphingobium jiangmenense</name>
    <dbReference type="NCBI Taxonomy" id="2791981"/>
    <lineage>
        <taxon>Bacteria</taxon>
        <taxon>Pseudomonadati</taxon>
        <taxon>Pseudomonadota</taxon>
        <taxon>Alphaproteobacteria</taxon>
        <taxon>Sphingomonadales</taxon>
        <taxon>Sphingomonadaceae</taxon>
        <taxon>Novosphingobium</taxon>
    </lineage>
</organism>
<evidence type="ECO:0008006" key="3">
    <source>
        <dbReference type="Google" id="ProtNLM"/>
    </source>
</evidence>
<sequence length="124" mass="14019">MDKAYAKSGQFMAASKSLILIAQEGNDRLTINQAAFFFIAATADTMGRPMTPSEIFDEAKGALTKSIKNTYKVLLEDHREYRDIALGWLRAETDDLDNRRKLLRLTAKGRSVAERFIEQFAKDV</sequence>
<dbReference type="Gene3D" id="1.10.10.10">
    <property type="entry name" value="Winged helix-like DNA-binding domain superfamily/Winged helix DNA-binding domain"/>
    <property type="match status" value="1"/>
</dbReference>
<keyword evidence="2" id="KW-1185">Reference proteome</keyword>
<name>A0ABS0HHL3_9SPHN</name>
<reference evidence="1 2" key="1">
    <citation type="submission" date="2020-11" db="EMBL/GenBank/DDBJ databases">
        <title>The genome sequence of Novosphingobium sp. 1Y9A.</title>
        <authorList>
            <person name="Liu Y."/>
        </authorList>
    </citation>
    <scope>NUCLEOTIDE SEQUENCE [LARGE SCALE GENOMIC DNA]</scope>
    <source>
        <strain evidence="1 2">1Y9A</strain>
    </source>
</reference>
<dbReference type="Proteomes" id="UP000600799">
    <property type="component" value="Unassembled WGS sequence"/>
</dbReference>
<evidence type="ECO:0000313" key="2">
    <source>
        <dbReference type="Proteomes" id="UP000600799"/>
    </source>
</evidence>
<dbReference type="RefSeq" id="WP_196276055.1">
    <property type="nucleotide sequence ID" value="NZ_JADQDC010000007.1"/>
</dbReference>
<comment type="caution">
    <text evidence="1">The sequence shown here is derived from an EMBL/GenBank/DDBJ whole genome shotgun (WGS) entry which is preliminary data.</text>
</comment>
<evidence type="ECO:0000313" key="1">
    <source>
        <dbReference type="EMBL" id="MBF9151741.1"/>
    </source>
</evidence>